<organism evidence="1 2">
    <name type="scientific">Streptomyces botrytidirepellens</name>
    <dbReference type="NCBI Taxonomy" id="2486417"/>
    <lineage>
        <taxon>Bacteria</taxon>
        <taxon>Bacillati</taxon>
        <taxon>Actinomycetota</taxon>
        <taxon>Actinomycetes</taxon>
        <taxon>Kitasatosporales</taxon>
        <taxon>Streptomycetaceae</taxon>
        <taxon>Streptomyces</taxon>
    </lineage>
</organism>
<dbReference type="AlphaFoldDB" id="A0A3M8SU37"/>
<sequence length="119" mass="12099">MNAAEAALSGALASPGVVGVRLVDAVTGLPYAAVGDASAVGQGEELAETVSLIADRLNQAGAVGELESVVVTSTRSHHITQVVPRGQDPLLLCASADRDRTNLALAMRHMADQAKAVLT</sequence>
<protein>
    <recommendedName>
        <fullName evidence="3">Roadblock/LAMTOR2 domain-containing protein</fullName>
    </recommendedName>
</protein>
<accession>A0A3M8SU37</accession>
<name>A0A3M8SU37_9ACTN</name>
<evidence type="ECO:0000313" key="2">
    <source>
        <dbReference type="Proteomes" id="UP000275401"/>
    </source>
</evidence>
<keyword evidence="2" id="KW-1185">Reference proteome</keyword>
<proteinExistence type="predicted"/>
<dbReference type="EMBL" id="RIBZ01000839">
    <property type="protein sequence ID" value="RNF84809.1"/>
    <property type="molecule type" value="Genomic_DNA"/>
</dbReference>
<reference evidence="1 2" key="1">
    <citation type="submission" date="2018-11" db="EMBL/GenBank/DDBJ databases">
        <title>The Potential of Streptomyces as Biocontrol Agents against the Tomato grey mould, Botrytis cinerea (Gray mold) Frontiers in Microbiology.</title>
        <authorList>
            <person name="Li D."/>
        </authorList>
    </citation>
    <scope>NUCLEOTIDE SEQUENCE [LARGE SCALE GENOMIC DNA]</scope>
    <source>
        <strain evidence="1 2">NEAU-LD23</strain>
    </source>
</reference>
<dbReference type="RefSeq" id="WP_123107711.1">
    <property type="nucleotide sequence ID" value="NZ_RIBZ01000839.1"/>
</dbReference>
<gene>
    <name evidence="1" type="ORF">EEJ42_43815</name>
</gene>
<comment type="caution">
    <text evidence="1">The sequence shown here is derived from an EMBL/GenBank/DDBJ whole genome shotgun (WGS) entry which is preliminary data.</text>
</comment>
<dbReference type="Proteomes" id="UP000275401">
    <property type="component" value="Unassembled WGS sequence"/>
</dbReference>
<evidence type="ECO:0008006" key="3">
    <source>
        <dbReference type="Google" id="ProtNLM"/>
    </source>
</evidence>
<evidence type="ECO:0000313" key="1">
    <source>
        <dbReference type="EMBL" id="RNF84809.1"/>
    </source>
</evidence>